<dbReference type="Proteomes" id="UP001500655">
    <property type="component" value="Unassembled WGS sequence"/>
</dbReference>
<evidence type="ECO:0000313" key="2">
    <source>
        <dbReference type="EMBL" id="GAA1771614.1"/>
    </source>
</evidence>
<organism evidence="2 3">
    <name type="scientific">Luedemannella helvata</name>
    <dbReference type="NCBI Taxonomy" id="349315"/>
    <lineage>
        <taxon>Bacteria</taxon>
        <taxon>Bacillati</taxon>
        <taxon>Actinomycetota</taxon>
        <taxon>Actinomycetes</taxon>
        <taxon>Micromonosporales</taxon>
        <taxon>Micromonosporaceae</taxon>
        <taxon>Luedemannella</taxon>
    </lineage>
</organism>
<dbReference type="EMBL" id="BAAALS010000030">
    <property type="protein sequence ID" value="GAA1771614.1"/>
    <property type="molecule type" value="Genomic_DNA"/>
</dbReference>
<reference evidence="3" key="1">
    <citation type="journal article" date="2019" name="Int. J. Syst. Evol. Microbiol.">
        <title>The Global Catalogue of Microorganisms (GCM) 10K type strain sequencing project: providing services to taxonomists for standard genome sequencing and annotation.</title>
        <authorList>
            <consortium name="The Broad Institute Genomics Platform"/>
            <consortium name="The Broad Institute Genome Sequencing Center for Infectious Disease"/>
            <person name="Wu L."/>
            <person name="Ma J."/>
        </authorList>
    </citation>
    <scope>NUCLEOTIDE SEQUENCE [LARGE SCALE GENOMIC DNA]</scope>
    <source>
        <strain evidence="3">JCM 13249</strain>
    </source>
</reference>
<accession>A0ABP4XAC6</accession>
<keyword evidence="1" id="KW-1133">Transmembrane helix</keyword>
<evidence type="ECO:0008006" key="4">
    <source>
        <dbReference type="Google" id="ProtNLM"/>
    </source>
</evidence>
<gene>
    <name evidence="2" type="ORF">GCM10009681_48830</name>
</gene>
<evidence type="ECO:0000313" key="3">
    <source>
        <dbReference type="Proteomes" id="UP001500655"/>
    </source>
</evidence>
<proteinExistence type="predicted"/>
<name>A0ABP4XAC6_9ACTN</name>
<dbReference type="RefSeq" id="WP_344086549.1">
    <property type="nucleotide sequence ID" value="NZ_BAAALS010000030.1"/>
</dbReference>
<keyword evidence="1" id="KW-0812">Transmembrane</keyword>
<comment type="caution">
    <text evidence="2">The sequence shown here is derived from an EMBL/GenBank/DDBJ whole genome shotgun (WGS) entry which is preliminary data.</text>
</comment>
<feature type="transmembrane region" description="Helical" evidence="1">
    <location>
        <begin position="48"/>
        <end position="65"/>
    </location>
</feature>
<keyword evidence="1" id="KW-0472">Membrane</keyword>
<evidence type="ECO:0000256" key="1">
    <source>
        <dbReference type="SAM" id="Phobius"/>
    </source>
</evidence>
<sequence length="102" mass="11313">MAAVPIFYDTVQGVVALIIFLVTLLLELIALFHCLVQRKDAFTVVGSIPKWGWALILFLSLLVTLVLRSSIFTFLALTATAFYLLDVRIGLRDVSGGSGRWR</sequence>
<dbReference type="Pfam" id="PF10724">
    <property type="entry name" value="DUF2516"/>
    <property type="match status" value="1"/>
</dbReference>
<protein>
    <recommendedName>
        <fullName evidence="4">DUF2516 family protein</fullName>
    </recommendedName>
</protein>
<keyword evidence="3" id="KW-1185">Reference proteome</keyword>
<feature type="transmembrane region" description="Helical" evidence="1">
    <location>
        <begin position="14"/>
        <end position="36"/>
    </location>
</feature>
<dbReference type="InterPro" id="IPR019662">
    <property type="entry name" value="DUF2516"/>
</dbReference>